<accession>A0ABQ9JTT6</accession>
<dbReference type="Proteomes" id="UP001162164">
    <property type="component" value="Unassembled WGS sequence"/>
</dbReference>
<organism evidence="2 3">
    <name type="scientific">Molorchus minor</name>
    <dbReference type="NCBI Taxonomy" id="1323400"/>
    <lineage>
        <taxon>Eukaryota</taxon>
        <taxon>Metazoa</taxon>
        <taxon>Ecdysozoa</taxon>
        <taxon>Arthropoda</taxon>
        <taxon>Hexapoda</taxon>
        <taxon>Insecta</taxon>
        <taxon>Pterygota</taxon>
        <taxon>Neoptera</taxon>
        <taxon>Endopterygota</taxon>
        <taxon>Coleoptera</taxon>
        <taxon>Polyphaga</taxon>
        <taxon>Cucujiformia</taxon>
        <taxon>Chrysomeloidea</taxon>
        <taxon>Cerambycidae</taxon>
        <taxon>Lamiinae</taxon>
        <taxon>Monochamini</taxon>
        <taxon>Molorchus</taxon>
    </lineage>
</organism>
<name>A0ABQ9JTT6_9CUCU</name>
<proteinExistence type="predicted"/>
<feature type="signal peptide" evidence="1">
    <location>
        <begin position="1"/>
        <end position="24"/>
    </location>
</feature>
<keyword evidence="1" id="KW-0732">Signal</keyword>
<keyword evidence="3" id="KW-1185">Reference proteome</keyword>
<evidence type="ECO:0000313" key="3">
    <source>
        <dbReference type="Proteomes" id="UP001162164"/>
    </source>
</evidence>
<feature type="chain" id="PRO_5045162121" evidence="1">
    <location>
        <begin position="25"/>
        <end position="214"/>
    </location>
</feature>
<evidence type="ECO:0000313" key="2">
    <source>
        <dbReference type="EMBL" id="KAJ8981312.1"/>
    </source>
</evidence>
<sequence length="214" mass="24238">MRHSSTIGLGKVLWAGLLASCLQASLIVIADESGGAKSEDENLQNFQQTLTAVCQRETGINIYKCGVKRGWNNLHGGWGLKRSVPSTDQLSYSTPMVEKRAWQNFQGGWGKRYLPTEDDLAIQELASILEQENNPNIPPLESNNDFEINDDEKRNWNKFSDGWGKRSKWEKFREKLEMFEFFGKIGMVLGKEILPGPILRGIWGKRSALDEYAN</sequence>
<dbReference type="EMBL" id="JAPWTJ010000190">
    <property type="protein sequence ID" value="KAJ8981312.1"/>
    <property type="molecule type" value="Genomic_DNA"/>
</dbReference>
<comment type="caution">
    <text evidence="2">The sequence shown here is derived from an EMBL/GenBank/DDBJ whole genome shotgun (WGS) entry which is preliminary data.</text>
</comment>
<gene>
    <name evidence="2" type="ORF">NQ317_015445</name>
</gene>
<evidence type="ECO:0000256" key="1">
    <source>
        <dbReference type="SAM" id="SignalP"/>
    </source>
</evidence>
<protein>
    <submittedName>
        <fullName evidence="2">Uncharacterized protein</fullName>
    </submittedName>
</protein>
<reference evidence="2" key="1">
    <citation type="journal article" date="2023" name="Insect Mol. Biol.">
        <title>Genome sequencing provides insights into the evolution of gene families encoding plant cell wall-degrading enzymes in longhorned beetles.</title>
        <authorList>
            <person name="Shin N.R."/>
            <person name="Okamura Y."/>
            <person name="Kirsch R."/>
            <person name="Pauchet Y."/>
        </authorList>
    </citation>
    <scope>NUCLEOTIDE SEQUENCE</scope>
    <source>
        <strain evidence="2">MMC_N1</strain>
    </source>
</reference>